<evidence type="ECO:0000313" key="9">
    <source>
        <dbReference type="Proteomes" id="UP000321306"/>
    </source>
</evidence>
<dbReference type="InterPro" id="IPR003593">
    <property type="entry name" value="AAA+_ATPase"/>
</dbReference>
<dbReference type="InterPro" id="IPR027417">
    <property type="entry name" value="P-loop_NTPase"/>
</dbReference>
<reference evidence="8 9" key="1">
    <citation type="submission" date="2019-07" db="EMBL/GenBank/DDBJ databases">
        <title>Whole genome shotgun sequence of Deinococcus cellulosilyticus NBRC 106333.</title>
        <authorList>
            <person name="Hosoyama A."/>
            <person name="Uohara A."/>
            <person name="Ohji S."/>
            <person name="Ichikawa N."/>
        </authorList>
    </citation>
    <scope>NUCLEOTIDE SEQUENCE [LARGE SCALE GENOMIC DNA]</scope>
    <source>
        <strain evidence="8 9">NBRC 106333</strain>
    </source>
</reference>
<dbReference type="SMART" id="SM00382">
    <property type="entry name" value="AAA"/>
    <property type="match status" value="1"/>
</dbReference>
<evidence type="ECO:0000256" key="6">
    <source>
        <dbReference type="ARBA" id="ARBA00023136"/>
    </source>
</evidence>
<keyword evidence="3" id="KW-0547">Nucleotide-binding</keyword>
<dbReference type="SUPFAM" id="SSF52540">
    <property type="entry name" value="P-loop containing nucleoside triphosphate hydrolases"/>
    <property type="match status" value="1"/>
</dbReference>
<accession>A0A511N9V3</accession>
<dbReference type="GO" id="GO:0005524">
    <property type="term" value="F:ATP binding"/>
    <property type="evidence" value="ECO:0007669"/>
    <property type="project" value="UniProtKB-KW"/>
</dbReference>
<evidence type="ECO:0000256" key="2">
    <source>
        <dbReference type="ARBA" id="ARBA00022475"/>
    </source>
</evidence>
<evidence type="ECO:0000256" key="1">
    <source>
        <dbReference type="ARBA" id="ARBA00022448"/>
    </source>
</evidence>
<dbReference type="PANTHER" id="PTHR42788">
    <property type="entry name" value="TAURINE IMPORT ATP-BINDING PROTEIN-RELATED"/>
    <property type="match status" value="1"/>
</dbReference>
<evidence type="ECO:0000313" key="8">
    <source>
        <dbReference type="EMBL" id="GEM49347.1"/>
    </source>
</evidence>
<dbReference type="EMBL" id="BJXB01000032">
    <property type="protein sequence ID" value="GEM49347.1"/>
    <property type="molecule type" value="Genomic_DNA"/>
</dbReference>
<dbReference type="CDD" id="cd03293">
    <property type="entry name" value="ABC_NrtD_SsuB_transporters"/>
    <property type="match status" value="1"/>
</dbReference>
<gene>
    <name evidence="8" type="primary">ssuB1</name>
    <name evidence="8" type="ORF">DC3_49820</name>
</gene>
<dbReference type="Proteomes" id="UP000321306">
    <property type="component" value="Unassembled WGS sequence"/>
</dbReference>
<protein>
    <submittedName>
        <fullName evidence="8">Aliphatic sulfonates import ATP-binding protein SsuB 1</fullName>
    </submittedName>
</protein>
<dbReference type="PROSITE" id="PS50893">
    <property type="entry name" value="ABC_TRANSPORTER_2"/>
    <property type="match status" value="1"/>
</dbReference>
<name>A0A511N9V3_DEIC1</name>
<dbReference type="PANTHER" id="PTHR42788:SF17">
    <property type="entry name" value="ALIPHATIC SULFONATES IMPORT ATP-BINDING PROTEIN SSUB"/>
    <property type="match status" value="1"/>
</dbReference>
<sequence>MASESQVTLTLEHIGKRFGTREVLRNINLTVKPGELVALIGASGGGKTTLLRVVAGLEEITSGKLTLSTENGQPSRTRVVFQEDRLLPWLNVINNVTLGLPKNTHPYAYHILESVGLAERTGDWPSQLSGGQRQRVSLARALTHKPHLLLLDEPFGALDALTRGEMQKLLENLWNTHKFTAILVTHDIEEALQLADRVIVLRDGEIAREVVVDLPRPRKRSDAHLWELAESLEKDLHQPELNLSGEVAAS</sequence>
<evidence type="ECO:0000256" key="3">
    <source>
        <dbReference type="ARBA" id="ARBA00022741"/>
    </source>
</evidence>
<evidence type="ECO:0000256" key="4">
    <source>
        <dbReference type="ARBA" id="ARBA00022840"/>
    </source>
</evidence>
<feature type="domain" description="ABC transporter" evidence="7">
    <location>
        <begin position="9"/>
        <end position="228"/>
    </location>
</feature>
<dbReference type="RefSeq" id="WP_186816238.1">
    <property type="nucleotide sequence ID" value="NZ_BJXB01000032.1"/>
</dbReference>
<keyword evidence="9" id="KW-1185">Reference proteome</keyword>
<dbReference type="InterPro" id="IPR017871">
    <property type="entry name" value="ABC_transporter-like_CS"/>
</dbReference>
<comment type="caution">
    <text evidence="8">The sequence shown here is derived from an EMBL/GenBank/DDBJ whole genome shotgun (WGS) entry which is preliminary data.</text>
</comment>
<organism evidence="8 9">
    <name type="scientific">Deinococcus cellulosilyticus (strain DSM 18568 / NBRC 106333 / KACC 11606 / 5516J-15)</name>
    <dbReference type="NCBI Taxonomy" id="1223518"/>
    <lineage>
        <taxon>Bacteria</taxon>
        <taxon>Thermotogati</taxon>
        <taxon>Deinococcota</taxon>
        <taxon>Deinococci</taxon>
        <taxon>Deinococcales</taxon>
        <taxon>Deinococcaceae</taxon>
        <taxon>Deinococcus</taxon>
    </lineage>
</organism>
<dbReference type="Gene3D" id="3.40.50.300">
    <property type="entry name" value="P-loop containing nucleotide triphosphate hydrolases"/>
    <property type="match status" value="1"/>
</dbReference>
<keyword evidence="2" id="KW-1003">Cell membrane</keyword>
<evidence type="ECO:0000259" key="7">
    <source>
        <dbReference type="PROSITE" id="PS50893"/>
    </source>
</evidence>
<evidence type="ECO:0000256" key="5">
    <source>
        <dbReference type="ARBA" id="ARBA00022967"/>
    </source>
</evidence>
<dbReference type="Pfam" id="PF00005">
    <property type="entry name" value="ABC_tran"/>
    <property type="match status" value="1"/>
</dbReference>
<dbReference type="InterPro" id="IPR003439">
    <property type="entry name" value="ABC_transporter-like_ATP-bd"/>
</dbReference>
<keyword evidence="1" id="KW-0813">Transport</keyword>
<dbReference type="PROSITE" id="PS00211">
    <property type="entry name" value="ABC_TRANSPORTER_1"/>
    <property type="match status" value="1"/>
</dbReference>
<dbReference type="GO" id="GO:0016887">
    <property type="term" value="F:ATP hydrolysis activity"/>
    <property type="evidence" value="ECO:0007669"/>
    <property type="project" value="InterPro"/>
</dbReference>
<dbReference type="AlphaFoldDB" id="A0A511N9V3"/>
<keyword evidence="4 8" id="KW-0067">ATP-binding</keyword>
<proteinExistence type="predicted"/>
<keyword evidence="6" id="KW-0472">Membrane</keyword>
<dbReference type="InterPro" id="IPR050166">
    <property type="entry name" value="ABC_transporter_ATP-bind"/>
</dbReference>
<keyword evidence="5" id="KW-1278">Translocase</keyword>